<gene>
    <name evidence="6" type="ORF">METZ01_LOCUS89278</name>
</gene>
<dbReference type="PANTHER" id="PTHR43808">
    <property type="entry name" value="ACETYLORNITHINE DEACETYLASE"/>
    <property type="match status" value="1"/>
</dbReference>
<dbReference type="Gene3D" id="3.40.630.10">
    <property type="entry name" value="Zn peptidases"/>
    <property type="match status" value="1"/>
</dbReference>
<dbReference type="SUPFAM" id="SSF53187">
    <property type="entry name" value="Zn-dependent exopeptidases"/>
    <property type="match status" value="1"/>
</dbReference>
<proteinExistence type="predicted"/>
<comment type="cofactor">
    <cofactor evidence="1">
        <name>Zn(2+)</name>
        <dbReference type="ChEBI" id="CHEBI:29105"/>
    </cofactor>
</comment>
<feature type="non-terminal residue" evidence="6">
    <location>
        <position position="1"/>
    </location>
</feature>
<dbReference type="Gene3D" id="3.30.70.360">
    <property type="match status" value="1"/>
</dbReference>
<dbReference type="InterPro" id="IPR036264">
    <property type="entry name" value="Bact_exopeptidase_dim_dom"/>
</dbReference>
<keyword evidence="3" id="KW-0378">Hydrolase</keyword>
<organism evidence="6">
    <name type="scientific">marine metagenome</name>
    <dbReference type="NCBI Taxonomy" id="408172"/>
    <lineage>
        <taxon>unclassified sequences</taxon>
        <taxon>metagenomes</taxon>
        <taxon>ecological metagenomes</taxon>
    </lineage>
</organism>
<accession>A0A381V8F0</accession>
<reference evidence="6" key="1">
    <citation type="submission" date="2018-05" db="EMBL/GenBank/DDBJ databases">
        <authorList>
            <person name="Lanie J.A."/>
            <person name="Ng W.-L."/>
            <person name="Kazmierczak K.M."/>
            <person name="Andrzejewski T.M."/>
            <person name="Davidsen T.M."/>
            <person name="Wayne K.J."/>
            <person name="Tettelin H."/>
            <person name="Glass J.I."/>
            <person name="Rusch D."/>
            <person name="Podicherti R."/>
            <person name="Tsui H.-C.T."/>
            <person name="Winkler M.E."/>
        </authorList>
    </citation>
    <scope>NUCLEOTIDE SEQUENCE</scope>
</reference>
<dbReference type="PROSITE" id="PS00758">
    <property type="entry name" value="ARGE_DAPE_CPG2_1"/>
    <property type="match status" value="1"/>
</dbReference>
<dbReference type="InterPro" id="IPR002933">
    <property type="entry name" value="Peptidase_M20"/>
</dbReference>
<dbReference type="InterPro" id="IPR011650">
    <property type="entry name" value="Peptidase_M20_dimer"/>
</dbReference>
<keyword evidence="2" id="KW-0479">Metal-binding</keyword>
<dbReference type="InterPro" id="IPR001261">
    <property type="entry name" value="ArgE/DapE_CS"/>
</dbReference>
<dbReference type="NCBIfam" id="NF009555">
    <property type="entry name" value="PRK13004.1"/>
    <property type="match status" value="1"/>
</dbReference>
<evidence type="ECO:0000313" key="6">
    <source>
        <dbReference type="EMBL" id="SVA36424.1"/>
    </source>
</evidence>
<dbReference type="PROSITE" id="PS00759">
    <property type="entry name" value="ARGE_DAPE_CPG2_2"/>
    <property type="match status" value="1"/>
</dbReference>
<dbReference type="Pfam" id="PF07687">
    <property type="entry name" value="M20_dimer"/>
    <property type="match status" value="1"/>
</dbReference>
<feature type="non-terminal residue" evidence="6">
    <location>
        <position position="374"/>
    </location>
</feature>
<dbReference type="SUPFAM" id="SSF55031">
    <property type="entry name" value="Bacterial exopeptidase dimerisation domain"/>
    <property type="match status" value="1"/>
</dbReference>
<sequence>VPSDTGDTNQSLIDFTCALVRLESILGNERAVAECVCQEMGRLLFDHVEIDEIGNAIGIVRGLHDGPTILFDAHMDTVDVVPVNAWAHEPFAAEVDNGCIWGRGSSDMKGALAAMIHAAGGLERDNLAGSVIVSASVGEESIEGAALRTVMERHTPDFVVIGEASNLNLVRAGRGRAEFTIETVGEPAHASDPSAGINAVHRMAAVIGEMEKIPMPEHRFIGRSTICLTDIISIPYPAHSVVPSGCRTTYERRLLPGEEHDAIKAEILEACVRANAPDTMVKLAMTDYRTYTGTHWVEPKWFPSWEINEDHWLVQEGLRGLRNAGLEPSLDSYQFCTNGAYSAGTAGVPTIGFGPSTEQHAHVVDEFIEIDQLF</sequence>
<dbReference type="EMBL" id="UINC01008082">
    <property type="protein sequence ID" value="SVA36424.1"/>
    <property type="molecule type" value="Genomic_DNA"/>
</dbReference>
<keyword evidence="4" id="KW-0862">Zinc</keyword>
<evidence type="ECO:0000256" key="2">
    <source>
        <dbReference type="ARBA" id="ARBA00022723"/>
    </source>
</evidence>
<dbReference type="InterPro" id="IPR050072">
    <property type="entry name" value="Peptidase_M20A"/>
</dbReference>
<evidence type="ECO:0000256" key="3">
    <source>
        <dbReference type="ARBA" id="ARBA00022801"/>
    </source>
</evidence>
<dbReference type="AlphaFoldDB" id="A0A381V8F0"/>
<protein>
    <recommendedName>
        <fullName evidence="5">Peptidase M20 dimerisation domain-containing protein</fullName>
    </recommendedName>
</protein>
<name>A0A381V8F0_9ZZZZ</name>
<dbReference type="GO" id="GO:0016787">
    <property type="term" value="F:hydrolase activity"/>
    <property type="evidence" value="ECO:0007669"/>
    <property type="project" value="UniProtKB-KW"/>
</dbReference>
<feature type="domain" description="Peptidase M20 dimerisation" evidence="5">
    <location>
        <begin position="174"/>
        <end position="276"/>
    </location>
</feature>
<evidence type="ECO:0000259" key="5">
    <source>
        <dbReference type="Pfam" id="PF07687"/>
    </source>
</evidence>
<evidence type="ECO:0000256" key="4">
    <source>
        <dbReference type="ARBA" id="ARBA00022833"/>
    </source>
</evidence>
<dbReference type="Pfam" id="PF01546">
    <property type="entry name" value="Peptidase_M20"/>
    <property type="match status" value="1"/>
</dbReference>
<evidence type="ECO:0000256" key="1">
    <source>
        <dbReference type="ARBA" id="ARBA00001947"/>
    </source>
</evidence>
<dbReference type="GO" id="GO:0046872">
    <property type="term" value="F:metal ion binding"/>
    <property type="evidence" value="ECO:0007669"/>
    <property type="project" value="UniProtKB-KW"/>
</dbReference>